<gene>
    <name evidence="2" type="ORF">SERLA73DRAFT_189214</name>
</gene>
<reference evidence="3" key="1">
    <citation type="journal article" date="2011" name="Science">
        <title>The plant cell wall-decomposing machinery underlies the functional diversity of forest fungi.</title>
        <authorList>
            <person name="Eastwood D.C."/>
            <person name="Floudas D."/>
            <person name="Binder M."/>
            <person name="Majcherczyk A."/>
            <person name="Schneider P."/>
            <person name="Aerts A."/>
            <person name="Asiegbu F.O."/>
            <person name="Baker S.E."/>
            <person name="Barry K."/>
            <person name="Bendiksby M."/>
            <person name="Blumentritt M."/>
            <person name="Coutinho P.M."/>
            <person name="Cullen D."/>
            <person name="de Vries R.P."/>
            <person name="Gathman A."/>
            <person name="Goodell B."/>
            <person name="Henrissat B."/>
            <person name="Ihrmark K."/>
            <person name="Kauserud H."/>
            <person name="Kohler A."/>
            <person name="LaButti K."/>
            <person name="Lapidus A."/>
            <person name="Lavin J.L."/>
            <person name="Lee Y.-H."/>
            <person name="Lindquist E."/>
            <person name="Lilly W."/>
            <person name="Lucas S."/>
            <person name="Morin E."/>
            <person name="Murat C."/>
            <person name="Oguiza J.A."/>
            <person name="Park J."/>
            <person name="Pisabarro A.G."/>
            <person name="Riley R."/>
            <person name="Rosling A."/>
            <person name="Salamov A."/>
            <person name="Schmidt O."/>
            <person name="Schmutz J."/>
            <person name="Skrede I."/>
            <person name="Stenlid J."/>
            <person name="Wiebenga A."/>
            <person name="Xie X."/>
            <person name="Kuees U."/>
            <person name="Hibbett D.S."/>
            <person name="Hoffmeister D."/>
            <person name="Hoegberg N."/>
            <person name="Martin F."/>
            <person name="Grigoriev I.V."/>
            <person name="Watkinson S.C."/>
        </authorList>
    </citation>
    <scope>NUCLEOTIDE SEQUENCE [LARGE SCALE GENOMIC DNA]</scope>
    <source>
        <strain evidence="3">strain S7.3</strain>
    </source>
</reference>
<name>F8QD31_SERL3</name>
<dbReference type="InParanoid" id="F8QD31"/>
<dbReference type="Gene3D" id="1.50.10.10">
    <property type="match status" value="1"/>
</dbReference>
<dbReference type="SUPFAM" id="SSF48225">
    <property type="entry name" value="Seven-hairpin glycosidases"/>
    <property type="match status" value="1"/>
</dbReference>
<proteinExistence type="inferred from homology"/>
<organism evidence="3">
    <name type="scientific">Serpula lacrymans var. lacrymans (strain S7.3)</name>
    <name type="common">Dry rot fungus</name>
    <dbReference type="NCBI Taxonomy" id="936435"/>
    <lineage>
        <taxon>Eukaryota</taxon>
        <taxon>Fungi</taxon>
        <taxon>Dikarya</taxon>
        <taxon>Basidiomycota</taxon>
        <taxon>Agaricomycotina</taxon>
        <taxon>Agaricomycetes</taxon>
        <taxon>Agaricomycetidae</taxon>
        <taxon>Boletales</taxon>
        <taxon>Coniophorineae</taxon>
        <taxon>Serpulaceae</taxon>
        <taxon>Serpula</taxon>
    </lineage>
</organism>
<evidence type="ECO:0000313" key="3">
    <source>
        <dbReference type="Proteomes" id="UP000008063"/>
    </source>
</evidence>
<accession>F8QD31</accession>
<dbReference type="AlphaFoldDB" id="F8QD31"/>
<dbReference type="GO" id="GO:0036503">
    <property type="term" value="P:ERAD pathway"/>
    <property type="evidence" value="ECO:0007669"/>
    <property type="project" value="UniProtKB-ARBA"/>
</dbReference>
<dbReference type="InterPro" id="IPR036026">
    <property type="entry name" value="Seven-hairpin_glycosidases"/>
</dbReference>
<dbReference type="EMBL" id="GL945490">
    <property type="protein sequence ID" value="EGN94046.1"/>
    <property type="molecule type" value="Genomic_DNA"/>
</dbReference>
<dbReference type="GO" id="GO:0005975">
    <property type="term" value="P:carbohydrate metabolic process"/>
    <property type="evidence" value="ECO:0007669"/>
    <property type="project" value="InterPro"/>
</dbReference>
<dbReference type="HOGENOM" id="CLU_2147392_0_0_1"/>
<dbReference type="Pfam" id="PF01532">
    <property type="entry name" value="Glyco_hydro_47"/>
    <property type="match status" value="1"/>
</dbReference>
<dbReference type="GO" id="GO:0004571">
    <property type="term" value="F:mannosyl-oligosaccharide 1,2-alpha-mannosidase activity"/>
    <property type="evidence" value="ECO:0007669"/>
    <property type="project" value="InterPro"/>
</dbReference>
<comment type="similarity">
    <text evidence="1">Belongs to the glycosyl hydrolase 47 family.</text>
</comment>
<evidence type="ECO:0000256" key="1">
    <source>
        <dbReference type="ARBA" id="ARBA00007658"/>
    </source>
</evidence>
<keyword evidence="3" id="KW-1185">Reference proteome</keyword>
<protein>
    <submittedName>
        <fullName evidence="2">Uncharacterized protein</fullName>
    </submittedName>
</protein>
<dbReference type="InterPro" id="IPR012341">
    <property type="entry name" value="6hp_glycosidase-like_sf"/>
</dbReference>
<dbReference type="GO" id="GO:0005509">
    <property type="term" value="F:calcium ion binding"/>
    <property type="evidence" value="ECO:0007669"/>
    <property type="project" value="InterPro"/>
</dbReference>
<sequence length="112" mass="12158">MLIIGLPDEYECAKSWVSNDMSFDRDASFSTFETTIRVLGVSLLRTISTELEGVPDKDTSVMISTATVKLQPCFPDRRGYILGEGRAGHGSYKTGAHVTQASISIHGVSHPP</sequence>
<dbReference type="Proteomes" id="UP000008063">
    <property type="component" value="Unassembled WGS sequence"/>
</dbReference>
<dbReference type="STRING" id="936435.F8QD31"/>
<evidence type="ECO:0000313" key="2">
    <source>
        <dbReference type="EMBL" id="EGN94046.1"/>
    </source>
</evidence>
<dbReference type="GO" id="GO:0016020">
    <property type="term" value="C:membrane"/>
    <property type="evidence" value="ECO:0007669"/>
    <property type="project" value="InterPro"/>
</dbReference>
<dbReference type="InterPro" id="IPR001382">
    <property type="entry name" value="Glyco_hydro_47"/>
</dbReference>